<dbReference type="GO" id="GO:0048544">
    <property type="term" value="P:recognition of pollen"/>
    <property type="evidence" value="ECO:0007669"/>
    <property type="project" value="InterPro"/>
</dbReference>
<dbReference type="InterPro" id="IPR000858">
    <property type="entry name" value="S_locus_glycoprot_dom"/>
</dbReference>
<dbReference type="Pfam" id="PF00069">
    <property type="entry name" value="Pkinase"/>
    <property type="match status" value="1"/>
</dbReference>
<keyword evidence="13" id="KW-1133">Transmembrane helix</keyword>
<evidence type="ECO:0000259" key="21">
    <source>
        <dbReference type="PROSITE" id="PS50011"/>
    </source>
</evidence>
<comment type="catalytic activity">
    <reaction evidence="18">
        <text>L-threonyl-[protein] + ATP = O-phospho-L-threonyl-[protein] + ADP + H(+)</text>
        <dbReference type="Rhea" id="RHEA:46608"/>
        <dbReference type="Rhea" id="RHEA-COMP:11060"/>
        <dbReference type="Rhea" id="RHEA-COMP:11605"/>
        <dbReference type="ChEBI" id="CHEBI:15378"/>
        <dbReference type="ChEBI" id="CHEBI:30013"/>
        <dbReference type="ChEBI" id="CHEBI:30616"/>
        <dbReference type="ChEBI" id="CHEBI:61977"/>
        <dbReference type="ChEBI" id="CHEBI:456216"/>
        <dbReference type="EC" id="2.7.11.1"/>
    </reaction>
</comment>
<feature type="signal peptide" evidence="20">
    <location>
        <begin position="1"/>
        <end position="28"/>
    </location>
</feature>
<dbReference type="InterPro" id="IPR037176">
    <property type="entry name" value="Osmotin/thaumatin-like_sf"/>
</dbReference>
<dbReference type="SUPFAM" id="SSF51110">
    <property type="entry name" value="alpha-D-mannose-specific plant lectins"/>
    <property type="match status" value="1"/>
</dbReference>
<name>A0A9D4YJH9_PEA</name>
<dbReference type="SMART" id="SM00205">
    <property type="entry name" value="THN"/>
    <property type="match status" value="1"/>
</dbReference>
<evidence type="ECO:0000256" key="5">
    <source>
        <dbReference type="ARBA" id="ARBA00022536"/>
    </source>
</evidence>
<dbReference type="PANTHER" id="PTHR47976">
    <property type="entry name" value="G-TYPE LECTIN S-RECEPTOR-LIKE SERINE/THREONINE-PROTEIN KINASE SD2-5"/>
    <property type="match status" value="1"/>
</dbReference>
<evidence type="ECO:0000256" key="6">
    <source>
        <dbReference type="ARBA" id="ARBA00022679"/>
    </source>
</evidence>
<keyword evidence="14" id="KW-0472">Membrane</keyword>
<dbReference type="PROSITE" id="PS50927">
    <property type="entry name" value="BULB_LECTIN"/>
    <property type="match status" value="1"/>
</dbReference>
<keyword evidence="11" id="KW-0418">Kinase</keyword>
<evidence type="ECO:0000256" key="10">
    <source>
        <dbReference type="ARBA" id="ARBA00022741"/>
    </source>
</evidence>
<dbReference type="InterPro" id="IPR011009">
    <property type="entry name" value="Kinase-like_dom_sf"/>
</dbReference>
<dbReference type="Gene3D" id="3.30.200.20">
    <property type="entry name" value="Phosphorylase Kinase, domain 1"/>
    <property type="match status" value="1"/>
</dbReference>
<evidence type="ECO:0000256" key="3">
    <source>
        <dbReference type="ARBA" id="ARBA00012513"/>
    </source>
</evidence>
<dbReference type="GO" id="GO:0004674">
    <property type="term" value="F:protein serine/threonine kinase activity"/>
    <property type="evidence" value="ECO:0007669"/>
    <property type="project" value="UniProtKB-KW"/>
</dbReference>
<keyword evidence="6" id="KW-0808">Transferase</keyword>
<keyword evidence="24" id="KW-1185">Reference proteome</keyword>
<dbReference type="AlphaFoldDB" id="A0A9D4YJH9"/>
<dbReference type="SUPFAM" id="SSF56112">
    <property type="entry name" value="Protein kinase-like (PK-like)"/>
    <property type="match status" value="1"/>
</dbReference>
<dbReference type="InterPro" id="IPR001480">
    <property type="entry name" value="Bulb-type_lectin_dom"/>
</dbReference>
<dbReference type="CDD" id="cd14066">
    <property type="entry name" value="STKc_IRAK"/>
    <property type="match status" value="1"/>
</dbReference>
<evidence type="ECO:0000256" key="12">
    <source>
        <dbReference type="ARBA" id="ARBA00022840"/>
    </source>
</evidence>
<dbReference type="PROSITE" id="PS51367">
    <property type="entry name" value="THAUMATIN_2"/>
    <property type="match status" value="1"/>
</dbReference>
<evidence type="ECO:0000256" key="18">
    <source>
        <dbReference type="ARBA" id="ARBA00047899"/>
    </source>
</evidence>
<keyword evidence="17" id="KW-0325">Glycoprotein</keyword>
<dbReference type="EC" id="2.7.11.1" evidence="3"/>
<evidence type="ECO:0000313" key="24">
    <source>
        <dbReference type="Proteomes" id="UP001058974"/>
    </source>
</evidence>
<evidence type="ECO:0000256" key="7">
    <source>
        <dbReference type="ARBA" id="ARBA00022692"/>
    </source>
</evidence>
<dbReference type="InterPro" id="IPR001938">
    <property type="entry name" value="Thaumatin"/>
</dbReference>
<evidence type="ECO:0000313" key="23">
    <source>
        <dbReference type="EMBL" id="KAI5440683.1"/>
    </source>
</evidence>
<keyword evidence="4" id="KW-0723">Serine/threonine-protein kinase</keyword>
<dbReference type="SMART" id="SM00220">
    <property type="entry name" value="S_TKc"/>
    <property type="match status" value="1"/>
</dbReference>
<evidence type="ECO:0000256" key="16">
    <source>
        <dbReference type="ARBA" id="ARBA00023170"/>
    </source>
</evidence>
<feature type="chain" id="PRO_5039633805" description="non-specific serine/threonine protein kinase" evidence="20">
    <location>
        <begin position="29"/>
        <end position="922"/>
    </location>
</feature>
<evidence type="ECO:0000256" key="9">
    <source>
        <dbReference type="ARBA" id="ARBA00022734"/>
    </source>
</evidence>
<keyword evidence="5" id="KW-0245">EGF-like domain</keyword>
<protein>
    <recommendedName>
        <fullName evidence="3">non-specific serine/threonine protein kinase</fullName>
        <ecNumber evidence="3">2.7.11.1</ecNumber>
    </recommendedName>
</protein>
<dbReference type="PROSITE" id="PS50011">
    <property type="entry name" value="PROTEIN_KINASE_DOM"/>
    <property type="match status" value="1"/>
</dbReference>
<keyword evidence="8 20" id="KW-0732">Signal</keyword>
<keyword evidence="16" id="KW-0675">Receptor</keyword>
<comment type="subcellular location">
    <subcellularLocation>
        <location evidence="1">Membrane</location>
        <topology evidence="1">Single-pass type I membrane protein</topology>
    </subcellularLocation>
</comment>
<dbReference type="PROSITE" id="PS00108">
    <property type="entry name" value="PROTEIN_KINASE_ST"/>
    <property type="match status" value="1"/>
</dbReference>
<evidence type="ECO:0000256" key="1">
    <source>
        <dbReference type="ARBA" id="ARBA00004479"/>
    </source>
</evidence>
<evidence type="ECO:0000256" key="8">
    <source>
        <dbReference type="ARBA" id="ARBA00022729"/>
    </source>
</evidence>
<comment type="caution">
    <text evidence="23">The sequence shown here is derived from an EMBL/GenBank/DDBJ whole genome shotgun (WGS) entry which is preliminary data.</text>
</comment>
<evidence type="ECO:0000256" key="17">
    <source>
        <dbReference type="ARBA" id="ARBA00023180"/>
    </source>
</evidence>
<dbReference type="InterPro" id="IPR036426">
    <property type="entry name" value="Bulb-type_lectin_dom_sf"/>
</dbReference>
<proteinExistence type="inferred from homology"/>
<dbReference type="SMART" id="SM00108">
    <property type="entry name" value="B_lectin"/>
    <property type="match status" value="1"/>
</dbReference>
<dbReference type="InterPro" id="IPR008271">
    <property type="entry name" value="Ser/Thr_kinase_AS"/>
</dbReference>
<dbReference type="Gramene" id="Psat01G0024000-T1">
    <property type="protein sequence ID" value="KAI5440683.1"/>
    <property type="gene ID" value="KIW84_010240"/>
</dbReference>
<evidence type="ECO:0000256" key="20">
    <source>
        <dbReference type="SAM" id="SignalP"/>
    </source>
</evidence>
<evidence type="ECO:0000256" key="11">
    <source>
        <dbReference type="ARBA" id="ARBA00022777"/>
    </source>
</evidence>
<feature type="domain" description="Protein kinase" evidence="21">
    <location>
        <begin position="635"/>
        <end position="917"/>
    </location>
</feature>
<dbReference type="Pfam" id="PF00954">
    <property type="entry name" value="S_locus_glycop"/>
    <property type="match status" value="1"/>
</dbReference>
<dbReference type="EMBL" id="JAMSHJ010000001">
    <property type="protein sequence ID" value="KAI5440683.1"/>
    <property type="molecule type" value="Genomic_DNA"/>
</dbReference>
<evidence type="ECO:0000256" key="13">
    <source>
        <dbReference type="ARBA" id="ARBA00022989"/>
    </source>
</evidence>
<dbReference type="Gene3D" id="2.90.10.10">
    <property type="entry name" value="Bulb-type lectin domain"/>
    <property type="match status" value="1"/>
</dbReference>
<dbReference type="SUPFAM" id="SSF49870">
    <property type="entry name" value="Osmotin, thaumatin-like protein"/>
    <property type="match status" value="1"/>
</dbReference>
<dbReference type="Pfam" id="PF00314">
    <property type="entry name" value="Thaumatin"/>
    <property type="match status" value="2"/>
</dbReference>
<evidence type="ECO:0000259" key="22">
    <source>
        <dbReference type="PROSITE" id="PS50927"/>
    </source>
</evidence>
<comment type="similarity">
    <text evidence="2">Belongs to the thaumatin family.</text>
</comment>
<evidence type="ECO:0000256" key="4">
    <source>
        <dbReference type="ARBA" id="ARBA00022527"/>
    </source>
</evidence>
<keyword evidence="12" id="KW-0067">ATP-binding</keyword>
<dbReference type="GO" id="GO:0016020">
    <property type="term" value="C:membrane"/>
    <property type="evidence" value="ECO:0007669"/>
    <property type="project" value="UniProtKB-SubCell"/>
</dbReference>
<dbReference type="FunFam" id="3.30.200.20:FF:000059">
    <property type="entry name" value="S-receptor-like serine/threonine-protein kinase"/>
    <property type="match status" value="1"/>
</dbReference>
<evidence type="ECO:0000256" key="2">
    <source>
        <dbReference type="ARBA" id="ARBA00010607"/>
    </source>
</evidence>
<dbReference type="PRINTS" id="PR00347">
    <property type="entry name" value="THAUMATIN"/>
</dbReference>
<keyword evidence="10" id="KW-0547">Nucleotide-binding</keyword>
<keyword evidence="7" id="KW-0812">Transmembrane</keyword>
<keyword evidence="9" id="KW-0430">Lectin</keyword>
<reference evidence="23 24" key="1">
    <citation type="journal article" date="2022" name="Nat. Genet.">
        <title>Improved pea reference genome and pan-genome highlight genomic features and evolutionary characteristics.</title>
        <authorList>
            <person name="Yang T."/>
            <person name="Liu R."/>
            <person name="Luo Y."/>
            <person name="Hu S."/>
            <person name="Wang D."/>
            <person name="Wang C."/>
            <person name="Pandey M.K."/>
            <person name="Ge S."/>
            <person name="Xu Q."/>
            <person name="Li N."/>
            <person name="Li G."/>
            <person name="Huang Y."/>
            <person name="Saxena R.K."/>
            <person name="Ji Y."/>
            <person name="Li M."/>
            <person name="Yan X."/>
            <person name="He Y."/>
            <person name="Liu Y."/>
            <person name="Wang X."/>
            <person name="Xiang C."/>
            <person name="Varshney R.K."/>
            <person name="Ding H."/>
            <person name="Gao S."/>
            <person name="Zong X."/>
        </authorList>
    </citation>
    <scope>NUCLEOTIDE SEQUENCE [LARGE SCALE GENOMIC DNA]</scope>
    <source>
        <strain evidence="23 24">cv. Zhongwan 6</strain>
    </source>
</reference>
<dbReference type="FunFam" id="1.10.510.10:FF:000237">
    <property type="entry name" value="G-type lectin S-receptor-like serine/threonine-protein kinase"/>
    <property type="match status" value="1"/>
</dbReference>
<evidence type="ECO:0000256" key="15">
    <source>
        <dbReference type="ARBA" id="ARBA00023157"/>
    </source>
</evidence>
<accession>A0A9D4YJH9</accession>
<dbReference type="GO" id="GO:0005524">
    <property type="term" value="F:ATP binding"/>
    <property type="evidence" value="ECO:0007669"/>
    <property type="project" value="UniProtKB-KW"/>
</dbReference>
<dbReference type="PANTHER" id="PTHR47976:SF121">
    <property type="entry name" value="MALECTIN_RECEPTOR-LIKE KINASE FAMILY PROTEIN"/>
    <property type="match status" value="1"/>
</dbReference>
<dbReference type="InterPro" id="IPR000719">
    <property type="entry name" value="Prot_kinase_dom"/>
</dbReference>
<sequence>MSISLHMIRPGPTTLFSFLLVILHLSASDQLRFILHNGCNYKVWPALFTTSENRNFQTIKHGLEPHDPNTITTPDAWNGYLWGRTLCTGTEGNFTCLTGDCGTANVSCDENGTVPRATLAEFRYSYEGGIYFYNINVVEGFNIPIVVTPISEASQNLNCISAGCPMSINTICSIETCKPSSYSPTFKKACPQAYKDSYDNGTNTFSCSTKSFKIIFCPAFSTGSLNQSVSVGDSLIAGNGPTRWISPLEDFAFGFYQLPNELFLLAIWYHKIQNDSIIWYANEGNPTPKGSRLVLNNSYGLVLTSPKGSELWTSSNFTSGRISRGLMKNDGNFQLLDQNFVVLWESYNHFTDTLVPGQAMDLNTHLYARRGEINFSRGRFELCLQESGDVVLNLVSFPSNANINAQYEAYYDSRTIDPYKKSTNVGQKFIFHKYNFFLYILKKNGSRFSIIDNQNKTLLNDDFYYKATINYDGVFTLSYYPKDQNNGNSWIVAKTIPENICLSYNFNNGQGVCGMNSICNLRHDQRPMCTCLKGYSLIDSYNMYGGCKKDLPVICQSRHNGSQKNTHMMMKLSNVSWPKSDYETCNSCTLEECKDYCLQDCLCVLAFFNESSCWKNNLPLLHGRKELAEITEITNNFREELGRGSCSIVYKGTIDSDICVAVKKLDKLFQDSDKEFQNEMDVIIETHHRNLVRLHGYCSEEQHRILVYELMSNGTLASFLFTPLKPSWNQRVWIIIGIARGLVYLHEECCTQIIHCDIKPQNILLDDDYNAKISDFGLAKLLLINQSHTKTGIRGTKGYVAPDWFRSAPITVKVDVYSFGVLLLEIICCRKNVEDDNVSEEKRILIDWGYDCYKAGKMDILLESEYEVVNDTSRLEKFVMISIWCTQEDPSLRPPMKKVLLMLEGIVEVEIPPSPYLYGSSN</sequence>
<organism evidence="23 24">
    <name type="scientific">Pisum sativum</name>
    <name type="common">Garden pea</name>
    <name type="synonym">Lathyrus oleraceus</name>
    <dbReference type="NCBI Taxonomy" id="3888"/>
    <lineage>
        <taxon>Eukaryota</taxon>
        <taxon>Viridiplantae</taxon>
        <taxon>Streptophyta</taxon>
        <taxon>Embryophyta</taxon>
        <taxon>Tracheophyta</taxon>
        <taxon>Spermatophyta</taxon>
        <taxon>Magnoliopsida</taxon>
        <taxon>eudicotyledons</taxon>
        <taxon>Gunneridae</taxon>
        <taxon>Pentapetalae</taxon>
        <taxon>rosids</taxon>
        <taxon>fabids</taxon>
        <taxon>Fabales</taxon>
        <taxon>Fabaceae</taxon>
        <taxon>Papilionoideae</taxon>
        <taxon>50 kb inversion clade</taxon>
        <taxon>NPAAA clade</taxon>
        <taxon>Hologalegina</taxon>
        <taxon>IRL clade</taxon>
        <taxon>Fabeae</taxon>
        <taxon>Lathyrus</taxon>
    </lineage>
</organism>
<feature type="domain" description="Bulb-type lectin" evidence="22">
    <location>
        <begin position="220"/>
        <end position="348"/>
    </location>
</feature>
<dbReference type="GO" id="GO:0030246">
    <property type="term" value="F:carbohydrate binding"/>
    <property type="evidence" value="ECO:0007669"/>
    <property type="project" value="UniProtKB-KW"/>
</dbReference>
<dbReference type="Gene3D" id="2.60.110.10">
    <property type="entry name" value="Thaumatin"/>
    <property type="match status" value="1"/>
</dbReference>
<keyword evidence="15" id="KW-1015">Disulfide bond</keyword>
<dbReference type="Proteomes" id="UP001058974">
    <property type="component" value="Chromosome 1"/>
</dbReference>
<dbReference type="InterPro" id="IPR051343">
    <property type="entry name" value="G-type_lectin_kinases/EP1-like"/>
</dbReference>
<comment type="catalytic activity">
    <reaction evidence="19">
        <text>L-seryl-[protein] + ATP = O-phospho-L-seryl-[protein] + ADP + H(+)</text>
        <dbReference type="Rhea" id="RHEA:17989"/>
        <dbReference type="Rhea" id="RHEA-COMP:9863"/>
        <dbReference type="Rhea" id="RHEA-COMP:11604"/>
        <dbReference type="ChEBI" id="CHEBI:15378"/>
        <dbReference type="ChEBI" id="CHEBI:29999"/>
        <dbReference type="ChEBI" id="CHEBI:30616"/>
        <dbReference type="ChEBI" id="CHEBI:83421"/>
        <dbReference type="ChEBI" id="CHEBI:456216"/>
        <dbReference type="EC" id="2.7.11.1"/>
    </reaction>
</comment>
<evidence type="ECO:0000256" key="19">
    <source>
        <dbReference type="ARBA" id="ARBA00048679"/>
    </source>
</evidence>
<gene>
    <name evidence="23" type="ORF">KIW84_010240</name>
</gene>
<dbReference type="Gene3D" id="1.10.510.10">
    <property type="entry name" value="Transferase(Phosphotransferase) domain 1"/>
    <property type="match status" value="1"/>
</dbReference>
<evidence type="ECO:0000256" key="14">
    <source>
        <dbReference type="ARBA" id="ARBA00023136"/>
    </source>
</evidence>
<dbReference type="Pfam" id="PF01453">
    <property type="entry name" value="B_lectin"/>
    <property type="match status" value="1"/>
</dbReference>